<sequence length="39" mass="4398">MDFDSLKIPEDFVPLSPSSFFSAAFFPKICSLLYCASLY</sequence>
<accession>A0A0A9FEQ5</accession>
<proteinExistence type="predicted"/>
<dbReference type="AlphaFoldDB" id="A0A0A9FEQ5"/>
<protein>
    <submittedName>
        <fullName evidence="2">Uncharacterized protein</fullName>
    </submittedName>
</protein>
<reference evidence="2" key="1">
    <citation type="submission" date="2014-09" db="EMBL/GenBank/DDBJ databases">
        <authorList>
            <person name="Magalhaes I.L.F."/>
            <person name="Oliveira U."/>
            <person name="Santos F.R."/>
            <person name="Vidigal T.H.D.A."/>
            <person name="Brescovit A.D."/>
            <person name="Santos A.J."/>
        </authorList>
    </citation>
    <scope>NUCLEOTIDE SEQUENCE</scope>
    <source>
        <tissue evidence="2">Shoot tissue taken approximately 20 cm above the soil surface</tissue>
    </source>
</reference>
<keyword evidence="1" id="KW-0812">Transmembrane</keyword>
<organism evidence="2">
    <name type="scientific">Arundo donax</name>
    <name type="common">Giant reed</name>
    <name type="synonym">Donax arundinaceus</name>
    <dbReference type="NCBI Taxonomy" id="35708"/>
    <lineage>
        <taxon>Eukaryota</taxon>
        <taxon>Viridiplantae</taxon>
        <taxon>Streptophyta</taxon>
        <taxon>Embryophyta</taxon>
        <taxon>Tracheophyta</taxon>
        <taxon>Spermatophyta</taxon>
        <taxon>Magnoliopsida</taxon>
        <taxon>Liliopsida</taxon>
        <taxon>Poales</taxon>
        <taxon>Poaceae</taxon>
        <taxon>PACMAD clade</taxon>
        <taxon>Arundinoideae</taxon>
        <taxon>Arundineae</taxon>
        <taxon>Arundo</taxon>
    </lineage>
</organism>
<evidence type="ECO:0000313" key="2">
    <source>
        <dbReference type="EMBL" id="JAE10842.1"/>
    </source>
</evidence>
<reference evidence="2" key="2">
    <citation type="journal article" date="2015" name="Data Brief">
        <title>Shoot transcriptome of the giant reed, Arundo donax.</title>
        <authorList>
            <person name="Barrero R.A."/>
            <person name="Guerrero F.D."/>
            <person name="Moolhuijzen P."/>
            <person name="Goolsby J.A."/>
            <person name="Tidwell J."/>
            <person name="Bellgard S.E."/>
            <person name="Bellgard M.I."/>
        </authorList>
    </citation>
    <scope>NUCLEOTIDE SEQUENCE</scope>
    <source>
        <tissue evidence="2">Shoot tissue taken approximately 20 cm above the soil surface</tissue>
    </source>
</reference>
<dbReference type="EMBL" id="GBRH01187054">
    <property type="protein sequence ID" value="JAE10842.1"/>
    <property type="molecule type" value="Transcribed_RNA"/>
</dbReference>
<keyword evidence="1" id="KW-1133">Transmembrane helix</keyword>
<keyword evidence="1" id="KW-0472">Membrane</keyword>
<evidence type="ECO:0000256" key="1">
    <source>
        <dbReference type="SAM" id="Phobius"/>
    </source>
</evidence>
<feature type="transmembrane region" description="Helical" evidence="1">
    <location>
        <begin position="20"/>
        <end position="38"/>
    </location>
</feature>
<name>A0A0A9FEQ5_ARUDO</name>